<keyword evidence="2" id="KW-1185">Reference proteome</keyword>
<name>A0ABU8HGN6_9BACI</name>
<dbReference type="Pfam" id="PF13075">
    <property type="entry name" value="DUF3939"/>
    <property type="match status" value="1"/>
</dbReference>
<proteinExistence type="predicted"/>
<dbReference type="Proteomes" id="UP001312865">
    <property type="component" value="Unassembled WGS sequence"/>
</dbReference>
<reference evidence="1 2" key="1">
    <citation type="journal article" date="2018" name="J. Microbiol.">
        <title>Bacillus spongiae sp. nov., isolated from sponge of Jeju Island.</title>
        <authorList>
            <person name="Lee G.E."/>
            <person name="Im W.T."/>
            <person name="Park J.S."/>
        </authorList>
    </citation>
    <scope>NUCLEOTIDE SEQUENCE [LARGE SCALE GENOMIC DNA]</scope>
    <source>
        <strain evidence="1 2">135PIL107-10</strain>
    </source>
</reference>
<comment type="caution">
    <text evidence="1">The sequence shown here is derived from an EMBL/GenBank/DDBJ whole genome shotgun (WGS) entry which is preliminary data.</text>
</comment>
<dbReference type="InterPro" id="IPR025071">
    <property type="entry name" value="DUF3939"/>
</dbReference>
<dbReference type="EMBL" id="JBBAXC010000013">
    <property type="protein sequence ID" value="MEI5908447.1"/>
    <property type="molecule type" value="Genomic_DNA"/>
</dbReference>
<evidence type="ECO:0000313" key="2">
    <source>
        <dbReference type="Proteomes" id="UP001312865"/>
    </source>
</evidence>
<protein>
    <submittedName>
        <fullName evidence="1">DUF3939 domain-containing protein</fullName>
    </submittedName>
</protein>
<gene>
    <name evidence="1" type="ORF">WAK64_15465</name>
</gene>
<organism evidence="1 2">
    <name type="scientific">Bacillus spongiae</name>
    <dbReference type="NCBI Taxonomy" id="2683610"/>
    <lineage>
        <taxon>Bacteria</taxon>
        <taxon>Bacillati</taxon>
        <taxon>Bacillota</taxon>
        <taxon>Bacilli</taxon>
        <taxon>Bacillales</taxon>
        <taxon>Bacillaceae</taxon>
        <taxon>Bacillus</taxon>
    </lineage>
</organism>
<accession>A0ABU8HGN6</accession>
<evidence type="ECO:0000313" key="1">
    <source>
        <dbReference type="EMBL" id="MEI5908447.1"/>
    </source>
</evidence>
<sequence length="131" mass="15213">MLSIDQAISEWGKNKHESVDYTVLLHSDQSINYSFLKPYLKIIPNNKVYMSKHTFKLYEENEKERMLLLDAAQDAVFLYLIKMDTSTIPVYHGTKRLNQQTLVNAKVIPEPFPVELFVEDTVFITDSEQAV</sequence>